<keyword evidence="2" id="KW-0539">Nucleus</keyword>
<organism evidence="4 5">
    <name type="scientific">Alternaria atra</name>
    <dbReference type="NCBI Taxonomy" id="119953"/>
    <lineage>
        <taxon>Eukaryota</taxon>
        <taxon>Fungi</taxon>
        <taxon>Dikarya</taxon>
        <taxon>Ascomycota</taxon>
        <taxon>Pezizomycotina</taxon>
        <taxon>Dothideomycetes</taxon>
        <taxon>Pleosporomycetidae</taxon>
        <taxon>Pleosporales</taxon>
        <taxon>Pleosporineae</taxon>
        <taxon>Pleosporaceae</taxon>
        <taxon>Alternaria</taxon>
        <taxon>Alternaria sect. Ulocladioides</taxon>
    </lineage>
</organism>
<dbReference type="InterPro" id="IPR001138">
    <property type="entry name" value="Zn2Cys6_DnaBD"/>
</dbReference>
<dbReference type="EMBL" id="CAJRGZ010000030">
    <property type="protein sequence ID" value="CAG5186357.1"/>
    <property type="molecule type" value="Genomic_DNA"/>
</dbReference>
<dbReference type="PANTHER" id="PTHR37534:SF48">
    <property type="entry name" value="FINGER DOMAIN PROTEIN, PUTATIVE-RELATED"/>
    <property type="match status" value="1"/>
</dbReference>
<dbReference type="GO" id="GO:0000981">
    <property type="term" value="F:DNA-binding transcription factor activity, RNA polymerase II-specific"/>
    <property type="evidence" value="ECO:0007669"/>
    <property type="project" value="InterPro"/>
</dbReference>
<feature type="domain" description="Zn(2)-C6 fungal-type" evidence="3">
    <location>
        <begin position="12"/>
        <end position="41"/>
    </location>
</feature>
<evidence type="ECO:0000256" key="1">
    <source>
        <dbReference type="ARBA" id="ARBA00004123"/>
    </source>
</evidence>
<protein>
    <recommendedName>
        <fullName evidence="3">Zn(2)-C6 fungal-type domain-containing protein</fullName>
    </recommendedName>
</protein>
<dbReference type="PROSITE" id="PS50048">
    <property type="entry name" value="ZN2_CY6_FUNGAL_2"/>
    <property type="match status" value="1"/>
</dbReference>
<sequence>MAEKGEKKAIRQCWDCLKRRLVCDNTLPHCKKCHKAGRQCSGYDDAKPLQWVQPGKVTSRRRRKKDNGEPTIYTVGPTTNSGTRLCHEASAPEHKLCGPLHEEDYICEPVDYEAALAAWGEDRPPHAENRVAELHALSFKMIASAREAARIFEIGGRAKIEAIVESGSQEEAAKLLRSNLNPLQRLKRLLWVLQVEDVPMYKDLMDETSEVVQAVQYYNLRIHTRYKAAGELAPNPALVPFPVQALHLLTPAIHHALVCLSLNHFIHTLPSRTDRAVVTPNRWKMYHHRGAALRALSRHIGQDKTRCSDMTITTILMFMCLEVQNPTFADWRLHVDGMKRIVDLRGGPKKLMKEAPHLVPSLVIYLLIVSLANTCSPSWDQVEISNTAEDITGDIIGIYSLIFPYTLCPPDLFTEMLRTNRLRAKASAAVLQCDFDPEHTLEAHDLLTRIDAFSAEDWAQPGTFYTEWLTIGTVYKSAVALYATLSFGSLTVLPPTFAALDSQTAYGDVLLSNLRVALKAPRIARFMVWPLIVAGVEAIHRGEATRNWVEASLEDLSRTLGTSYPLKACLILRRYWKGGVSGWDECFDRPYMVVF</sequence>
<name>A0A8J2IBV4_9PLEO</name>
<keyword evidence="5" id="KW-1185">Reference proteome</keyword>
<dbReference type="Proteomes" id="UP000676310">
    <property type="component" value="Unassembled WGS sequence"/>
</dbReference>
<accession>A0A8J2IBV4</accession>
<proteinExistence type="predicted"/>
<dbReference type="Pfam" id="PF00172">
    <property type="entry name" value="Zn_clus"/>
    <property type="match status" value="1"/>
</dbReference>
<evidence type="ECO:0000313" key="4">
    <source>
        <dbReference type="EMBL" id="CAG5186357.1"/>
    </source>
</evidence>
<comment type="subcellular location">
    <subcellularLocation>
        <location evidence="1">Nucleus</location>
    </subcellularLocation>
</comment>
<dbReference type="Pfam" id="PF11951">
    <property type="entry name" value="Fungal_trans_2"/>
    <property type="match status" value="1"/>
</dbReference>
<reference evidence="4" key="1">
    <citation type="submission" date="2021-05" db="EMBL/GenBank/DDBJ databases">
        <authorList>
            <person name="Stam R."/>
        </authorList>
    </citation>
    <scope>NUCLEOTIDE SEQUENCE</scope>
    <source>
        <strain evidence="4">CS162</strain>
    </source>
</reference>
<dbReference type="GeneID" id="67011848"/>
<dbReference type="RefSeq" id="XP_043175139.1">
    <property type="nucleotide sequence ID" value="XM_043319204.1"/>
</dbReference>
<dbReference type="OrthoDB" id="5386330at2759"/>
<dbReference type="AlphaFoldDB" id="A0A8J2IBV4"/>
<gene>
    <name evidence="4" type="ORF">ALTATR162_LOCUS11562</name>
</gene>
<dbReference type="InterPro" id="IPR036864">
    <property type="entry name" value="Zn2-C6_fun-type_DNA-bd_sf"/>
</dbReference>
<evidence type="ECO:0000313" key="5">
    <source>
        <dbReference type="Proteomes" id="UP000676310"/>
    </source>
</evidence>
<dbReference type="GO" id="GO:0008270">
    <property type="term" value="F:zinc ion binding"/>
    <property type="evidence" value="ECO:0007669"/>
    <property type="project" value="InterPro"/>
</dbReference>
<comment type="caution">
    <text evidence="4">The sequence shown here is derived from an EMBL/GenBank/DDBJ whole genome shotgun (WGS) entry which is preliminary data.</text>
</comment>
<evidence type="ECO:0000259" key="3">
    <source>
        <dbReference type="PROSITE" id="PS50048"/>
    </source>
</evidence>
<dbReference type="GO" id="GO:0000976">
    <property type="term" value="F:transcription cis-regulatory region binding"/>
    <property type="evidence" value="ECO:0007669"/>
    <property type="project" value="TreeGrafter"/>
</dbReference>
<evidence type="ECO:0000256" key="2">
    <source>
        <dbReference type="ARBA" id="ARBA00023242"/>
    </source>
</evidence>
<dbReference type="InterPro" id="IPR021858">
    <property type="entry name" value="Fun_TF"/>
</dbReference>
<dbReference type="GO" id="GO:0045944">
    <property type="term" value="P:positive regulation of transcription by RNA polymerase II"/>
    <property type="evidence" value="ECO:0007669"/>
    <property type="project" value="TreeGrafter"/>
</dbReference>
<dbReference type="SUPFAM" id="SSF57701">
    <property type="entry name" value="Zn2/Cys6 DNA-binding domain"/>
    <property type="match status" value="1"/>
</dbReference>
<dbReference type="PANTHER" id="PTHR37534">
    <property type="entry name" value="TRANSCRIPTIONAL ACTIVATOR PROTEIN UGA3"/>
    <property type="match status" value="1"/>
</dbReference>
<dbReference type="GO" id="GO:0005634">
    <property type="term" value="C:nucleus"/>
    <property type="evidence" value="ECO:0007669"/>
    <property type="project" value="UniProtKB-SubCell"/>
</dbReference>